<accession>A0A2A6M6I6</accession>
<evidence type="ECO:0000313" key="10">
    <source>
        <dbReference type="Proteomes" id="UP000220353"/>
    </source>
</evidence>
<dbReference type="SUPFAM" id="SSF52743">
    <property type="entry name" value="Subtilisin-like"/>
    <property type="match status" value="1"/>
</dbReference>
<name>A0A2A6M6I6_RHIFR</name>
<keyword evidence="2 5" id="KW-0645">Protease</keyword>
<protein>
    <submittedName>
        <fullName evidence="9">Protease</fullName>
    </submittedName>
</protein>
<dbReference type="GO" id="GO:0004252">
    <property type="term" value="F:serine-type endopeptidase activity"/>
    <property type="evidence" value="ECO:0007669"/>
    <property type="project" value="UniProtKB-UniRule"/>
</dbReference>
<proteinExistence type="inferred from homology"/>
<dbReference type="InterPro" id="IPR022398">
    <property type="entry name" value="Peptidase_S8_His-AS"/>
</dbReference>
<dbReference type="Gene3D" id="3.40.50.200">
    <property type="entry name" value="Peptidase S8/S53 domain"/>
    <property type="match status" value="1"/>
</dbReference>
<evidence type="ECO:0000256" key="1">
    <source>
        <dbReference type="ARBA" id="ARBA00011073"/>
    </source>
</evidence>
<evidence type="ECO:0000256" key="2">
    <source>
        <dbReference type="ARBA" id="ARBA00022670"/>
    </source>
</evidence>
<dbReference type="PRINTS" id="PR00723">
    <property type="entry name" value="SUBTILISIN"/>
</dbReference>
<evidence type="ECO:0000256" key="5">
    <source>
        <dbReference type="PROSITE-ProRule" id="PRU01240"/>
    </source>
</evidence>
<feature type="active site" description="Charge relay system" evidence="5">
    <location>
        <position position="218"/>
    </location>
</feature>
<feature type="compositionally biased region" description="Low complexity" evidence="7">
    <location>
        <begin position="162"/>
        <end position="178"/>
    </location>
</feature>
<feature type="domain" description="Peptidase S8/S53" evidence="8">
    <location>
        <begin position="210"/>
        <end position="501"/>
    </location>
</feature>
<dbReference type="EMBL" id="NWTC01000001">
    <property type="protein sequence ID" value="PDT50473.1"/>
    <property type="molecule type" value="Genomic_DNA"/>
</dbReference>
<dbReference type="AlphaFoldDB" id="A0A2A6M6I6"/>
<evidence type="ECO:0000256" key="4">
    <source>
        <dbReference type="ARBA" id="ARBA00022825"/>
    </source>
</evidence>
<dbReference type="PROSITE" id="PS00136">
    <property type="entry name" value="SUBTILASE_ASP"/>
    <property type="match status" value="1"/>
</dbReference>
<reference evidence="9 10" key="1">
    <citation type="submission" date="2017-09" db="EMBL/GenBank/DDBJ databases">
        <title>Comparative genomics of rhizobia isolated from Phaseolus vulgaris in China.</title>
        <authorList>
            <person name="Tong W."/>
        </authorList>
    </citation>
    <scope>NUCLEOTIDE SEQUENCE [LARGE SCALE GENOMIC DNA]</scope>
    <source>
        <strain evidence="9 10">PCH1</strain>
    </source>
</reference>
<dbReference type="InterPro" id="IPR050131">
    <property type="entry name" value="Peptidase_S8_subtilisin-like"/>
</dbReference>
<gene>
    <name evidence="9" type="ORF">CO661_02330</name>
</gene>
<dbReference type="PROSITE" id="PS51892">
    <property type="entry name" value="SUBTILASE"/>
    <property type="match status" value="1"/>
</dbReference>
<dbReference type="InterPro" id="IPR036852">
    <property type="entry name" value="Peptidase_S8/S53_dom_sf"/>
</dbReference>
<feature type="active site" description="Charge relay system" evidence="5">
    <location>
        <position position="254"/>
    </location>
</feature>
<organism evidence="9 10">
    <name type="scientific">Rhizobium fredii</name>
    <name type="common">Sinorhizobium fredii</name>
    <dbReference type="NCBI Taxonomy" id="380"/>
    <lineage>
        <taxon>Bacteria</taxon>
        <taxon>Pseudomonadati</taxon>
        <taxon>Pseudomonadota</taxon>
        <taxon>Alphaproteobacteria</taxon>
        <taxon>Hyphomicrobiales</taxon>
        <taxon>Rhizobiaceae</taxon>
        <taxon>Sinorhizobium/Ensifer group</taxon>
        <taxon>Sinorhizobium</taxon>
    </lineage>
</organism>
<comment type="caution">
    <text evidence="9">The sequence shown here is derived from an EMBL/GenBank/DDBJ whole genome shotgun (WGS) entry which is preliminary data.</text>
</comment>
<keyword evidence="4 5" id="KW-0720">Serine protease</keyword>
<dbReference type="GO" id="GO:0006508">
    <property type="term" value="P:proteolysis"/>
    <property type="evidence" value="ECO:0007669"/>
    <property type="project" value="UniProtKB-KW"/>
</dbReference>
<dbReference type="Pfam" id="PF00082">
    <property type="entry name" value="Peptidase_S8"/>
    <property type="match status" value="1"/>
</dbReference>
<dbReference type="InterPro" id="IPR023828">
    <property type="entry name" value="Peptidase_S8_Ser-AS"/>
</dbReference>
<evidence type="ECO:0000256" key="3">
    <source>
        <dbReference type="ARBA" id="ARBA00022801"/>
    </source>
</evidence>
<comment type="similarity">
    <text evidence="1 5 6">Belongs to the peptidase S8 family.</text>
</comment>
<evidence type="ECO:0000256" key="6">
    <source>
        <dbReference type="RuleBase" id="RU003355"/>
    </source>
</evidence>
<keyword evidence="3 5" id="KW-0378">Hydrolase</keyword>
<sequence length="521" mass="55306">MGPLFRNAGLPTYHEAMLFVRMKPQPRQPSFEATFAAARTPLSSGLQALCYYERAGLVKRVTPVSREAPHYASRMLVRPTRNAGAKPEVLGVPDSDIEGWSAPALNMNAAIDERTPGGAASLVELANDVDLRQLQLALAGDPTVASVSRVPLRYLVARSPRKPAGSSSRKSSPGSRGRIAAAPPPAHTMWNLRKIKWDEARSLTGFDDASGVKVAVLDTGIDAEHPDLKDQIGGYVYEHPDLPAASSAQDLVGHGTHVAGTIAATINNDLGVNGISRARIHAWKIFDDRPDLLTYPDGTAEFAYFVDPVMYLRALLDCADAGIDIVNLSIGGAGAPDPTESAAFEELLANGTTIVAAMGNERREGSPISYPAATPGVIAVGATNLQDRITTFSNRGNHISIAAPGEAIWSTLPTYPGQLSWRAERGPDGRWRQGKADIRETEYDAWPGTSMASPHVAAAAALYIANGGARDPAEIRSALASSADKVAGMGGQDFTPDFGYGRLNLEQLIGGGIRARNSDDD</sequence>
<dbReference type="InterPro" id="IPR000209">
    <property type="entry name" value="Peptidase_S8/S53_dom"/>
</dbReference>
<evidence type="ECO:0000259" key="8">
    <source>
        <dbReference type="Pfam" id="PF00082"/>
    </source>
</evidence>
<evidence type="ECO:0000313" key="9">
    <source>
        <dbReference type="EMBL" id="PDT50473.1"/>
    </source>
</evidence>
<dbReference type="InterPro" id="IPR023827">
    <property type="entry name" value="Peptidase_S8_Asp-AS"/>
</dbReference>
<evidence type="ECO:0000256" key="7">
    <source>
        <dbReference type="SAM" id="MobiDB-lite"/>
    </source>
</evidence>
<dbReference type="Proteomes" id="UP000220353">
    <property type="component" value="Unassembled WGS sequence"/>
</dbReference>
<dbReference type="PROSITE" id="PS00138">
    <property type="entry name" value="SUBTILASE_SER"/>
    <property type="match status" value="1"/>
</dbReference>
<dbReference type="InterPro" id="IPR015500">
    <property type="entry name" value="Peptidase_S8_subtilisin-rel"/>
</dbReference>
<dbReference type="RefSeq" id="WP_097586529.1">
    <property type="nucleotide sequence ID" value="NZ_NWTC01000001.1"/>
</dbReference>
<feature type="active site" description="Charge relay system" evidence="5">
    <location>
        <position position="450"/>
    </location>
</feature>
<dbReference type="PROSITE" id="PS00137">
    <property type="entry name" value="SUBTILASE_HIS"/>
    <property type="match status" value="1"/>
</dbReference>
<dbReference type="PANTHER" id="PTHR43806:SF11">
    <property type="entry name" value="CEREVISIN-RELATED"/>
    <property type="match status" value="1"/>
</dbReference>
<dbReference type="PANTHER" id="PTHR43806">
    <property type="entry name" value="PEPTIDASE S8"/>
    <property type="match status" value="1"/>
</dbReference>
<feature type="region of interest" description="Disordered" evidence="7">
    <location>
        <begin position="159"/>
        <end position="183"/>
    </location>
</feature>